<dbReference type="Gene3D" id="3.30.460.40">
    <property type="match status" value="1"/>
</dbReference>
<keyword evidence="2" id="KW-1185">Reference proteome</keyword>
<accession>A0ABV6DV10</accession>
<reference evidence="1 2" key="1">
    <citation type="submission" date="2024-09" db="EMBL/GenBank/DDBJ databases">
        <authorList>
            <person name="Sun Q."/>
            <person name="Mori K."/>
        </authorList>
    </citation>
    <scope>NUCLEOTIDE SEQUENCE [LARGE SCALE GENOMIC DNA]</scope>
    <source>
        <strain evidence="1 2">CCM 7759</strain>
    </source>
</reference>
<protein>
    <submittedName>
        <fullName evidence="1">Nucleotidyltransferase family protein</fullName>
    </submittedName>
</protein>
<proteinExistence type="predicted"/>
<dbReference type="Pfam" id="PF14907">
    <property type="entry name" value="NTP_transf_5"/>
    <property type="match status" value="1"/>
</dbReference>
<evidence type="ECO:0000313" key="2">
    <source>
        <dbReference type="Proteomes" id="UP001589776"/>
    </source>
</evidence>
<organism evidence="1 2">
    <name type="scientific">Paenibacillus chartarius</name>
    <dbReference type="NCBI Taxonomy" id="747481"/>
    <lineage>
        <taxon>Bacteria</taxon>
        <taxon>Bacillati</taxon>
        <taxon>Bacillota</taxon>
        <taxon>Bacilli</taxon>
        <taxon>Bacillales</taxon>
        <taxon>Paenibacillaceae</taxon>
        <taxon>Paenibacillus</taxon>
    </lineage>
</organism>
<dbReference type="Proteomes" id="UP001589776">
    <property type="component" value="Unassembled WGS sequence"/>
</dbReference>
<evidence type="ECO:0000313" key="1">
    <source>
        <dbReference type="EMBL" id="MFC0216454.1"/>
    </source>
</evidence>
<name>A0ABV6DV10_9BACL</name>
<dbReference type="RefSeq" id="WP_377474656.1">
    <property type="nucleotide sequence ID" value="NZ_JBHLWN010000121.1"/>
</dbReference>
<gene>
    <name evidence="1" type="ORF">ACFFK0_29075</name>
</gene>
<comment type="caution">
    <text evidence="1">The sequence shown here is derived from an EMBL/GenBank/DDBJ whole genome shotgun (WGS) entry which is preliminary data.</text>
</comment>
<dbReference type="InterPro" id="IPR039498">
    <property type="entry name" value="NTP_transf_5"/>
</dbReference>
<dbReference type="EMBL" id="JBHLWN010000121">
    <property type="protein sequence ID" value="MFC0216454.1"/>
    <property type="molecule type" value="Genomic_DNA"/>
</dbReference>
<sequence>MDNRGRLRMEQFPEELRLLLSMIGSQSRSHSGDTSVDSFSPIDWERFLELAAHHRVFPLIQAAVHSSADLPLPEDIRFRLRRQNRQNMFDMLHLSGEAERVSRRLAEADIRCLFLKGPLLAQDLYGDISLRTSCDLDILVPFADLERTERVLLGMGYTKEHTFSTRFSEWKWRRHHLNFVHPQHGVEIEVHWRCNPGPSLEPGFEELWARRRPSPIRNVSACWLGREDLFLFLITHGSRHGWSRLRWLIDVDRLLKQPLNTSILLPLLEKYGVLHIAGQALTLCEWLLATSLPDGLKPLALKRRAVRHAEDAIFYIKQMVNLHHEPVPLPIAKYHKGYLFALMGFRQKLLYLLNLLYPYPIDADTLPLPKALHFLYFPLRPMLWMWRTAKKYVTGKGIIG</sequence>